<dbReference type="GO" id="GO:0003700">
    <property type="term" value="F:DNA-binding transcription factor activity"/>
    <property type="evidence" value="ECO:0007669"/>
    <property type="project" value="TreeGrafter"/>
</dbReference>
<evidence type="ECO:0000259" key="3">
    <source>
        <dbReference type="PROSITE" id="PS50977"/>
    </source>
</evidence>
<keyword evidence="5" id="KW-1185">Reference proteome</keyword>
<feature type="domain" description="HTH tetR-type" evidence="3">
    <location>
        <begin position="14"/>
        <end position="74"/>
    </location>
</feature>
<gene>
    <name evidence="4" type="ORF">DZC75_15805</name>
</gene>
<dbReference type="InterPro" id="IPR001647">
    <property type="entry name" value="HTH_TetR"/>
</dbReference>
<dbReference type="PANTHER" id="PTHR30055">
    <property type="entry name" value="HTH-TYPE TRANSCRIPTIONAL REGULATOR RUTR"/>
    <property type="match status" value="1"/>
</dbReference>
<organism evidence="4 5">
    <name type="scientific">Pseudomonas parafulva</name>
    <dbReference type="NCBI Taxonomy" id="157782"/>
    <lineage>
        <taxon>Bacteria</taxon>
        <taxon>Pseudomonadati</taxon>
        <taxon>Pseudomonadota</taxon>
        <taxon>Gammaproteobacteria</taxon>
        <taxon>Pseudomonadales</taxon>
        <taxon>Pseudomonadaceae</taxon>
        <taxon>Pseudomonas</taxon>
    </lineage>
</organism>
<reference evidence="4 5" key="1">
    <citation type="submission" date="2018-08" db="EMBL/GenBank/DDBJ databases">
        <authorList>
            <person name="Lee Y."/>
            <person name="Kakembo D."/>
        </authorList>
    </citation>
    <scope>NUCLEOTIDE SEQUENCE [LARGE SCALE GENOMIC DNA]</scope>
    <source>
        <strain evidence="4 5">JBCS1880</strain>
    </source>
</reference>
<dbReference type="RefSeq" id="WP_029611885.1">
    <property type="nucleotide sequence ID" value="NZ_CP009747.1"/>
</dbReference>
<dbReference type="GO" id="GO:0000976">
    <property type="term" value="F:transcription cis-regulatory region binding"/>
    <property type="evidence" value="ECO:0007669"/>
    <property type="project" value="TreeGrafter"/>
</dbReference>
<evidence type="ECO:0000313" key="4">
    <source>
        <dbReference type="EMBL" id="AXO89397.1"/>
    </source>
</evidence>
<protein>
    <submittedName>
        <fullName evidence="4">TetR/AcrR family transcriptional regulator</fullName>
    </submittedName>
</protein>
<accession>A0AAI8KD40</accession>
<evidence type="ECO:0000256" key="2">
    <source>
        <dbReference type="PROSITE-ProRule" id="PRU00335"/>
    </source>
</evidence>
<dbReference type="PRINTS" id="PR00455">
    <property type="entry name" value="HTHTETR"/>
</dbReference>
<evidence type="ECO:0000313" key="5">
    <source>
        <dbReference type="Proteomes" id="UP000258127"/>
    </source>
</evidence>
<dbReference type="InterPro" id="IPR009057">
    <property type="entry name" value="Homeodomain-like_sf"/>
</dbReference>
<keyword evidence="1 2" id="KW-0238">DNA-binding</keyword>
<dbReference type="Pfam" id="PF21351">
    <property type="entry name" value="TetR_C_41"/>
    <property type="match status" value="1"/>
</dbReference>
<dbReference type="InterPro" id="IPR049484">
    <property type="entry name" value="Rv0078-like_C"/>
</dbReference>
<dbReference type="EMBL" id="CP031641">
    <property type="protein sequence ID" value="AXO89397.1"/>
    <property type="molecule type" value="Genomic_DNA"/>
</dbReference>
<evidence type="ECO:0000256" key="1">
    <source>
        <dbReference type="ARBA" id="ARBA00023125"/>
    </source>
</evidence>
<feature type="DNA-binding region" description="H-T-H motif" evidence="2">
    <location>
        <begin position="37"/>
        <end position="56"/>
    </location>
</feature>
<dbReference type="AlphaFoldDB" id="A0AAI8KD40"/>
<dbReference type="Gene3D" id="1.10.357.10">
    <property type="entry name" value="Tetracycline Repressor, domain 2"/>
    <property type="match status" value="1"/>
</dbReference>
<dbReference type="Proteomes" id="UP000258127">
    <property type="component" value="Chromosome"/>
</dbReference>
<dbReference type="PROSITE" id="PS50977">
    <property type="entry name" value="HTH_TETR_2"/>
    <property type="match status" value="1"/>
</dbReference>
<dbReference type="KEGG" id="ppv:NJ69_12365"/>
<dbReference type="SUPFAM" id="SSF46689">
    <property type="entry name" value="Homeodomain-like"/>
    <property type="match status" value="1"/>
</dbReference>
<dbReference type="PANTHER" id="PTHR30055:SF223">
    <property type="entry name" value="HTH-TYPE TRANSCRIPTIONAL REGULATOR UIDR"/>
    <property type="match status" value="1"/>
</dbReference>
<name>A0AAI8KD40_9PSED</name>
<proteinExistence type="predicted"/>
<sequence>MPPQTRRTRATMIEQTRAKLLETARLAFATKGFAHTSMDDFTAEAGLTRGALYHHFGNKEGLLLAVIEQIEAEVAERLQAVADAAPTPWESFRRRCCTYLELSVEPEIRRIILQDARAVFGDVPQAAQSVGIAALRASLDVLVADGTVAALHTEVTARMLYGAVTEASFWIAEVEDDQQPRLTQALQELERLLTGLKAH</sequence>
<dbReference type="InterPro" id="IPR050109">
    <property type="entry name" value="HTH-type_TetR-like_transc_reg"/>
</dbReference>
<dbReference type="Pfam" id="PF00440">
    <property type="entry name" value="TetR_N"/>
    <property type="match status" value="1"/>
</dbReference>